<dbReference type="OrthoDB" id="227596at2"/>
<keyword evidence="6" id="KW-0472">Membrane</keyword>
<dbReference type="GO" id="GO:0046983">
    <property type="term" value="F:protein dimerization activity"/>
    <property type="evidence" value="ECO:0007669"/>
    <property type="project" value="InterPro"/>
</dbReference>
<dbReference type="SMART" id="SM00387">
    <property type="entry name" value="HATPase_c"/>
    <property type="match status" value="1"/>
</dbReference>
<sequence>MLWRVDRRRPGRTLGSVNRFDHSAPAAPVPTGHAASTPALRMMNLALHGLFFTLLVVLVVRGLVTGGLGQTSLLTAITLGSLYGLGGVGQRIRADRRLAGAWLVGVLVLWTGLTVVHPEFSYLAFPLYFVLLHLLSVVLAVPAVLGVTGIVVAAQAQTAGGLTAAKVVGPLAGLAVAVLTAAGYAALYRESRARARAVDVAMRMVQEVTETRNELAESQRAAGRLAERQRLAAEIHDTLAQGLSSIVLLARSAESALPADPSTAAERIGELGRTAAENLAEARRFVRELTPPALEEASLSEALRRLAERRGADFHLEGEPCPLPVEAEVALLRLTQQALANAVQHAQATRIAVTLSYLDDEVTLDVFDDGVGFDPHAHRTGEQSGFGLHGMRERMVALGGLLTVESAPGEGTAVAAAIPIPAVDLPGGEQESSEPAGTVRVGSRPSDKAPTLDGEWSGGQEPPRGGAADRGELTASGAVPATADWTVGDLAAEALGFGGGVDLDGVVQGPAPAPHADGEHAVTGSEPGARHDDHHRRDARRLKPTPPIVTRLIIGRLVPRRRLRGMLIRERSHS</sequence>
<feature type="transmembrane region" description="Helical" evidence="6">
    <location>
        <begin position="128"/>
        <end position="155"/>
    </location>
</feature>
<feature type="transmembrane region" description="Helical" evidence="6">
    <location>
        <begin position="45"/>
        <end position="64"/>
    </location>
</feature>
<keyword evidence="6" id="KW-1133">Transmembrane helix</keyword>
<gene>
    <name evidence="8" type="ORF">E6W39_33525</name>
</gene>
<keyword evidence="9" id="KW-1185">Reference proteome</keyword>
<dbReference type="AlphaFoldDB" id="A0A540WB33"/>
<keyword evidence="1" id="KW-0808">Transferase</keyword>
<dbReference type="Gene3D" id="3.30.565.10">
    <property type="entry name" value="Histidine kinase-like ATPase, C-terminal domain"/>
    <property type="match status" value="1"/>
</dbReference>
<dbReference type="CDD" id="cd16917">
    <property type="entry name" value="HATPase_UhpB-NarQ-NarX-like"/>
    <property type="match status" value="1"/>
</dbReference>
<dbReference type="Pfam" id="PF07730">
    <property type="entry name" value="HisKA_3"/>
    <property type="match status" value="1"/>
</dbReference>
<feature type="domain" description="Histidine kinase" evidence="7">
    <location>
        <begin position="331"/>
        <end position="422"/>
    </location>
</feature>
<feature type="region of interest" description="Disordered" evidence="5">
    <location>
        <begin position="425"/>
        <end position="472"/>
    </location>
</feature>
<feature type="coiled-coil region" evidence="4">
    <location>
        <begin position="201"/>
        <end position="228"/>
    </location>
</feature>
<evidence type="ECO:0000256" key="4">
    <source>
        <dbReference type="SAM" id="Coils"/>
    </source>
</evidence>
<dbReference type="SUPFAM" id="SSF55874">
    <property type="entry name" value="ATPase domain of HSP90 chaperone/DNA topoisomerase II/histidine kinase"/>
    <property type="match status" value="1"/>
</dbReference>
<dbReference type="InterPro" id="IPR011712">
    <property type="entry name" value="Sig_transdc_His_kin_sub3_dim/P"/>
</dbReference>
<organism evidence="8 9">
    <name type="scientific">Kitasatospora acidiphila</name>
    <dbReference type="NCBI Taxonomy" id="2567942"/>
    <lineage>
        <taxon>Bacteria</taxon>
        <taxon>Bacillati</taxon>
        <taxon>Actinomycetota</taxon>
        <taxon>Actinomycetes</taxon>
        <taxon>Kitasatosporales</taxon>
        <taxon>Streptomycetaceae</taxon>
        <taxon>Kitasatospora</taxon>
    </lineage>
</organism>
<proteinExistence type="predicted"/>
<comment type="caution">
    <text evidence="8">The sequence shown here is derived from an EMBL/GenBank/DDBJ whole genome shotgun (WGS) entry which is preliminary data.</text>
</comment>
<feature type="transmembrane region" description="Helical" evidence="6">
    <location>
        <begin position="98"/>
        <end position="116"/>
    </location>
</feature>
<keyword evidence="3" id="KW-0902">Two-component regulatory system</keyword>
<keyword evidence="6" id="KW-0812">Transmembrane</keyword>
<dbReference type="GO" id="GO:0016020">
    <property type="term" value="C:membrane"/>
    <property type="evidence" value="ECO:0007669"/>
    <property type="project" value="InterPro"/>
</dbReference>
<feature type="transmembrane region" description="Helical" evidence="6">
    <location>
        <begin position="70"/>
        <end position="86"/>
    </location>
</feature>
<evidence type="ECO:0000313" key="9">
    <source>
        <dbReference type="Proteomes" id="UP000319103"/>
    </source>
</evidence>
<dbReference type="PANTHER" id="PTHR24421:SF62">
    <property type="entry name" value="SENSORY TRANSDUCTION HISTIDINE KINASE"/>
    <property type="match status" value="1"/>
</dbReference>
<dbReference type="InterPro" id="IPR036890">
    <property type="entry name" value="HATPase_C_sf"/>
</dbReference>
<feature type="transmembrane region" description="Helical" evidence="6">
    <location>
        <begin position="167"/>
        <end position="187"/>
    </location>
</feature>
<accession>A0A540WB33</accession>
<name>A0A540WB33_9ACTN</name>
<dbReference type="PANTHER" id="PTHR24421">
    <property type="entry name" value="NITRATE/NITRITE SENSOR PROTEIN NARX-RELATED"/>
    <property type="match status" value="1"/>
</dbReference>
<evidence type="ECO:0000313" key="8">
    <source>
        <dbReference type="EMBL" id="TQF06239.1"/>
    </source>
</evidence>
<feature type="region of interest" description="Disordered" evidence="5">
    <location>
        <begin position="506"/>
        <end position="546"/>
    </location>
</feature>
<dbReference type="PROSITE" id="PS50109">
    <property type="entry name" value="HIS_KIN"/>
    <property type="match status" value="1"/>
</dbReference>
<evidence type="ECO:0000256" key="2">
    <source>
        <dbReference type="ARBA" id="ARBA00022777"/>
    </source>
</evidence>
<dbReference type="GO" id="GO:0000155">
    <property type="term" value="F:phosphorelay sensor kinase activity"/>
    <property type="evidence" value="ECO:0007669"/>
    <property type="project" value="InterPro"/>
</dbReference>
<dbReference type="Pfam" id="PF02518">
    <property type="entry name" value="HATPase_c"/>
    <property type="match status" value="1"/>
</dbReference>
<dbReference type="EMBL" id="VIGB01000003">
    <property type="protein sequence ID" value="TQF06239.1"/>
    <property type="molecule type" value="Genomic_DNA"/>
</dbReference>
<reference evidence="8 9" key="1">
    <citation type="submission" date="2019-06" db="EMBL/GenBank/DDBJ databases">
        <title>Description of Kitasatospora acidophila sp. nov. isolated from pine grove soil, and reclassification of Streptomyces novaecaesareae to Kitasatospora novaeceasareae comb. nov.</title>
        <authorList>
            <person name="Kim M.J."/>
        </authorList>
    </citation>
    <scope>NUCLEOTIDE SEQUENCE [LARGE SCALE GENOMIC DNA]</scope>
    <source>
        <strain evidence="8 9">MMS16-CNU292</strain>
    </source>
</reference>
<dbReference type="Proteomes" id="UP000319103">
    <property type="component" value="Unassembled WGS sequence"/>
</dbReference>
<dbReference type="InterPro" id="IPR050482">
    <property type="entry name" value="Sensor_HK_TwoCompSys"/>
</dbReference>
<dbReference type="InterPro" id="IPR003594">
    <property type="entry name" value="HATPase_dom"/>
</dbReference>
<evidence type="ECO:0000256" key="3">
    <source>
        <dbReference type="ARBA" id="ARBA00023012"/>
    </source>
</evidence>
<dbReference type="InterPro" id="IPR005467">
    <property type="entry name" value="His_kinase_dom"/>
</dbReference>
<protein>
    <submittedName>
        <fullName evidence="8">Sensor histidine kinase</fullName>
    </submittedName>
</protein>
<evidence type="ECO:0000256" key="5">
    <source>
        <dbReference type="SAM" id="MobiDB-lite"/>
    </source>
</evidence>
<keyword evidence="4" id="KW-0175">Coiled coil</keyword>
<dbReference type="Gene3D" id="1.20.5.1930">
    <property type="match status" value="1"/>
</dbReference>
<evidence type="ECO:0000256" key="6">
    <source>
        <dbReference type="SAM" id="Phobius"/>
    </source>
</evidence>
<keyword evidence="2 8" id="KW-0418">Kinase</keyword>
<evidence type="ECO:0000259" key="7">
    <source>
        <dbReference type="PROSITE" id="PS50109"/>
    </source>
</evidence>
<evidence type="ECO:0000256" key="1">
    <source>
        <dbReference type="ARBA" id="ARBA00022679"/>
    </source>
</evidence>